<dbReference type="GO" id="GO:0008616">
    <property type="term" value="P:tRNA queuosine(34) biosynthetic process"/>
    <property type="evidence" value="ECO:0007669"/>
    <property type="project" value="UniProtKB-UniRule"/>
</dbReference>
<dbReference type="Pfam" id="PF02547">
    <property type="entry name" value="Queuosine_synth"/>
    <property type="match status" value="1"/>
</dbReference>
<dbReference type="NCBIfam" id="TIGR00113">
    <property type="entry name" value="queA"/>
    <property type="match status" value="1"/>
</dbReference>
<dbReference type="InterPro" id="IPR042118">
    <property type="entry name" value="QueA_dom1"/>
</dbReference>
<sequence length="371" mass="42744">MNLKPRILNTKYQIAYTSPFRISRLVFEVWNLEFKNLCVLRTIDFDYHLPEELIADRPLDDRAASRMMVIHRYSGKIEHRMFTDILEYIRPEDLLVLNDTKVTPARFFSNDGKIELVCTHKLSPVEWECLVRPGKKMKPGRTVEIGEATGTVESVLENGNRIIRWDREVDEETHGRLALPHYMNRESDVEDRDRYQTTFAREEGAIAAPTAGLHFTPEILSNINHAFLTLHVGVGTFRPVKAELIKDHEMHSERFHLSQETADRINAAKKSGRVISTGTTCTRVLESLARTQITNQESQIRATRGETDIFINPPYDFKVVDVLLTNFHLPQSTLIMLVSAFANRELILSAYAEAVREKYRFFSYGDCMLIV</sequence>
<dbReference type="PANTHER" id="PTHR30307">
    <property type="entry name" value="S-ADENOSYLMETHIONINE:TRNA RIBOSYLTRANSFERASE-ISOMERASE"/>
    <property type="match status" value="1"/>
</dbReference>
<gene>
    <name evidence="5 6" type="primary">queA</name>
    <name evidence="6" type="ORF">NT6N_32240</name>
</gene>
<accession>A0AAT9FQA3</accession>
<evidence type="ECO:0000256" key="3">
    <source>
        <dbReference type="ARBA" id="ARBA00022691"/>
    </source>
</evidence>
<comment type="function">
    <text evidence="5">Transfers and isomerizes the ribose moiety from AdoMet to the 7-aminomethyl group of 7-deazaguanine (preQ1-tRNA) to give epoxyqueuosine (oQ-tRNA).</text>
</comment>
<dbReference type="Gene3D" id="2.40.10.240">
    <property type="entry name" value="QueA-like"/>
    <property type="match status" value="1"/>
</dbReference>
<keyword evidence="4 5" id="KW-0671">Queuosine biosynthesis</keyword>
<comment type="subcellular location">
    <subcellularLocation>
        <location evidence="5">Cytoplasm</location>
    </subcellularLocation>
</comment>
<dbReference type="InterPro" id="IPR042119">
    <property type="entry name" value="QueA_dom2"/>
</dbReference>
<dbReference type="NCBIfam" id="NF001140">
    <property type="entry name" value="PRK00147.1"/>
    <property type="match status" value="1"/>
</dbReference>
<dbReference type="GO" id="GO:0005737">
    <property type="term" value="C:cytoplasm"/>
    <property type="evidence" value="ECO:0007669"/>
    <property type="project" value="UniProtKB-SubCell"/>
</dbReference>
<dbReference type="InterPro" id="IPR003699">
    <property type="entry name" value="QueA"/>
</dbReference>
<keyword evidence="1 5" id="KW-0963">Cytoplasm</keyword>
<organism evidence="6">
    <name type="scientific">Oceaniferula spumae</name>
    <dbReference type="NCBI Taxonomy" id="2979115"/>
    <lineage>
        <taxon>Bacteria</taxon>
        <taxon>Pseudomonadati</taxon>
        <taxon>Verrucomicrobiota</taxon>
        <taxon>Verrucomicrobiia</taxon>
        <taxon>Verrucomicrobiales</taxon>
        <taxon>Verrucomicrobiaceae</taxon>
        <taxon>Oceaniferula</taxon>
    </lineage>
</organism>
<dbReference type="GO" id="GO:0051075">
    <property type="term" value="F:S-adenosylmethionine:tRNA ribosyltransferase-isomerase activity"/>
    <property type="evidence" value="ECO:0007669"/>
    <property type="project" value="UniProtKB-EC"/>
</dbReference>
<name>A0AAT9FQA3_9BACT</name>
<comment type="pathway">
    <text evidence="5">tRNA modification; tRNA-queuosine biosynthesis.</text>
</comment>
<dbReference type="KEGG" id="osu:NT6N_32240"/>
<keyword evidence="3 5" id="KW-0949">S-adenosyl-L-methionine</keyword>
<dbReference type="AlphaFoldDB" id="A0AAT9FQA3"/>
<dbReference type="PANTHER" id="PTHR30307:SF0">
    <property type="entry name" value="S-ADENOSYLMETHIONINE:TRNA RIBOSYLTRANSFERASE-ISOMERASE"/>
    <property type="match status" value="1"/>
</dbReference>
<comment type="similarity">
    <text evidence="5">Belongs to the QueA family.</text>
</comment>
<keyword evidence="2 5" id="KW-0808">Transferase</keyword>
<evidence type="ECO:0000256" key="1">
    <source>
        <dbReference type="ARBA" id="ARBA00022490"/>
    </source>
</evidence>
<dbReference type="EMBL" id="AP026866">
    <property type="protein sequence ID" value="BDS08184.1"/>
    <property type="molecule type" value="Genomic_DNA"/>
</dbReference>
<comment type="subunit">
    <text evidence="5">Monomer.</text>
</comment>
<evidence type="ECO:0000256" key="2">
    <source>
        <dbReference type="ARBA" id="ARBA00022679"/>
    </source>
</evidence>
<dbReference type="HAMAP" id="MF_00113">
    <property type="entry name" value="QueA"/>
    <property type="match status" value="1"/>
</dbReference>
<comment type="catalytic activity">
    <reaction evidence="5">
        <text>7-aminomethyl-7-carbaguanosine(34) in tRNA + S-adenosyl-L-methionine = epoxyqueuosine(34) in tRNA + adenine + L-methionine + 2 H(+)</text>
        <dbReference type="Rhea" id="RHEA:32155"/>
        <dbReference type="Rhea" id="RHEA-COMP:10342"/>
        <dbReference type="Rhea" id="RHEA-COMP:18582"/>
        <dbReference type="ChEBI" id="CHEBI:15378"/>
        <dbReference type="ChEBI" id="CHEBI:16708"/>
        <dbReference type="ChEBI" id="CHEBI:57844"/>
        <dbReference type="ChEBI" id="CHEBI:59789"/>
        <dbReference type="ChEBI" id="CHEBI:82833"/>
        <dbReference type="ChEBI" id="CHEBI:194443"/>
        <dbReference type="EC" id="2.4.99.17"/>
    </reaction>
</comment>
<dbReference type="EC" id="2.4.99.17" evidence="5"/>
<dbReference type="Gene3D" id="3.40.1780.10">
    <property type="entry name" value="QueA-like"/>
    <property type="match status" value="1"/>
</dbReference>
<evidence type="ECO:0000313" key="6">
    <source>
        <dbReference type="EMBL" id="BDS08184.1"/>
    </source>
</evidence>
<reference evidence="6" key="1">
    <citation type="submission" date="2024-07" db="EMBL/GenBank/DDBJ databases">
        <title>Complete genome sequence of Verrucomicrobiaceae bacterium NT6N.</title>
        <authorList>
            <person name="Huang C."/>
            <person name="Takami H."/>
            <person name="Hamasaki K."/>
        </authorList>
    </citation>
    <scope>NUCLEOTIDE SEQUENCE</scope>
    <source>
        <strain evidence="6">NT6N</strain>
    </source>
</reference>
<proteinExistence type="inferred from homology"/>
<dbReference type="SUPFAM" id="SSF111337">
    <property type="entry name" value="QueA-like"/>
    <property type="match status" value="1"/>
</dbReference>
<evidence type="ECO:0000256" key="4">
    <source>
        <dbReference type="ARBA" id="ARBA00022785"/>
    </source>
</evidence>
<evidence type="ECO:0000256" key="5">
    <source>
        <dbReference type="HAMAP-Rule" id="MF_00113"/>
    </source>
</evidence>
<protein>
    <recommendedName>
        <fullName evidence="5">S-adenosylmethionine:tRNA ribosyltransferase-isomerase</fullName>
        <ecNumber evidence="5">2.4.99.17</ecNumber>
    </recommendedName>
    <alternativeName>
        <fullName evidence="5">Queuosine biosynthesis protein QueA</fullName>
    </alternativeName>
</protein>
<dbReference type="InterPro" id="IPR036100">
    <property type="entry name" value="QueA_sf"/>
</dbReference>